<dbReference type="EMBL" id="JBBNAF010000011">
    <property type="protein sequence ID" value="KAK9099187.1"/>
    <property type="molecule type" value="Genomic_DNA"/>
</dbReference>
<gene>
    <name evidence="1" type="ORF">Syun_026232</name>
</gene>
<dbReference type="AlphaFoldDB" id="A0AAP0EW07"/>
<evidence type="ECO:0000313" key="1">
    <source>
        <dbReference type="EMBL" id="KAK9099187.1"/>
    </source>
</evidence>
<keyword evidence="2" id="KW-1185">Reference proteome</keyword>
<evidence type="ECO:0000313" key="2">
    <source>
        <dbReference type="Proteomes" id="UP001420932"/>
    </source>
</evidence>
<reference evidence="1 2" key="1">
    <citation type="submission" date="2024-01" db="EMBL/GenBank/DDBJ databases">
        <title>Genome assemblies of Stephania.</title>
        <authorList>
            <person name="Yang L."/>
        </authorList>
    </citation>
    <scope>NUCLEOTIDE SEQUENCE [LARGE SCALE GENOMIC DNA]</scope>
    <source>
        <strain evidence="1">YNDBR</strain>
        <tissue evidence="1">Leaf</tissue>
    </source>
</reference>
<dbReference type="Proteomes" id="UP001420932">
    <property type="component" value="Unassembled WGS sequence"/>
</dbReference>
<name>A0AAP0EW07_9MAGN</name>
<accession>A0AAP0EW07</accession>
<comment type="caution">
    <text evidence="1">The sequence shown here is derived from an EMBL/GenBank/DDBJ whole genome shotgun (WGS) entry which is preliminary data.</text>
</comment>
<sequence length="57" mass="6445">MLAKVNVKAKLAFEKAFNVTGATHKSWPYCCYTGSFKINGVLLRRVNQAYVTSYELL</sequence>
<organism evidence="1 2">
    <name type="scientific">Stephania yunnanensis</name>
    <dbReference type="NCBI Taxonomy" id="152371"/>
    <lineage>
        <taxon>Eukaryota</taxon>
        <taxon>Viridiplantae</taxon>
        <taxon>Streptophyta</taxon>
        <taxon>Embryophyta</taxon>
        <taxon>Tracheophyta</taxon>
        <taxon>Spermatophyta</taxon>
        <taxon>Magnoliopsida</taxon>
        <taxon>Ranunculales</taxon>
        <taxon>Menispermaceae</taxon>
        <taxon>Menispermoideae</taxon>
        <taxon>Cissampelideae</taxon>
        <taxon>Stephania</taxon>
    </lineage>
</organism>
<protein>
    <submittedName>
        <fullName evidence="1">Uncharacterized protein</fullName>
    </submittedName>
</protein>
<proteinExistence type="predicted"/>